<keyword evidence="10" id="KW-1185">Reference proteome</keyword>
<comment type="subcellular location">
    <subcellularLocation>
        <location evidence="1">Cell membrane</location>
        <topology evidence="1">Multi-pass membrane protein</topology>
    </subcellularLocation>
</comment>
<comment type="caution">
    <text evidence="9">The sequence shown here is derived from an EMBL/GenBank/DDBJ whole genome shotgun (WGS) entry which is preliminary data.</text>
</comment>
<evidence type="ECO:0000256" key="2">
    <source>
        <dbReference type="ARBA" id="ARBA00006228"/>
    </source>
</evidence>
<dbReference type="PANTHER" id="PTHR34584">
    <property type="entry name" value="NA(+)/H(+) ANTIPORTER SUBUNIT E1"/>
    <property type="match status" value="1"/>
</dbReference>
<name>A0AA41UE35_9MICO</name>
<dbReference type="Pfam" id="PF01899">
    <property type="entry name" value="MNHE"/>
    <property type="match status" value="1"/>
</dbReference>
<protein>
    <submittedName>
        <fullName evidence="9">Na+/H+ antiporter subunit E</fullName>
    </submittedName>
</protein>
<feature type="region of interest" description="Disordered" evidence="7">
    <location>
        <begin position="194"/>
        <end position="224"/>
    </location>
</feature>
<evidence type="ECO:0000256" key="1">
    <source>
        <dbReference type="ARBA" id="ARBA00004651"/>
    </source>
</evidence>
<dbReference type="AlphaFoldDB" id="A0AA41UE35"/>
<evidence type="ECO:0000256" key="7">
    <source>
        <dbReference type="SAM" id="MobiDB-lite"/>
    </source>
</evidence>
<sequence length="224" mass="24234">MTTRAERRAALLNQLPLWLGLVFLWMLLWGSFSWLNLVTGAVLASLVSVVFYLPAVQLSGRINPARTLGFLLRLLGDIVRASVQVAWLALRPFRRPAGPDSAIIAVPLRTRSDLILTWTAVATSIVPGSIVVDTDRVSSTLYLHVFGVRTHAEIDHFRASVLATERRIVGAFGSREDLERLALGDTVAAVAAATGAAAGDVSRASARDGDDRDRRNPDDPGKEA</sequence>
<evidence type="ECO:0000256" key="8">
    <source>
        <dbReference type="SAM" id="Phobius"/>
    </source>
</evidence>
<dbReference type="NCBIfam" id="NF006521">
    <property type="entry name" value="PRK08965.1-5"/>
    <property type="match status" value="1"/>
</dbReference>
<keyword evidence="5 8" id="KW-1133">Transmembrane helix</keyword>
<feature type="transmembrane region" description="Helical" evidence="8">
    <location>
        <begin position="9"/>
        <end position="28"/>
    </location>
</feature>
<dbReference type="GO" id="GO:0008324">
    <property type="term" value="F:monoatomic cation transmembrane transporter activity"/>
    <property type="evidence" value="ECO:0007669"/>
    <property type="project" value="InterPro"/>
</dbReference>
<feature type="compositionally biased region" description="Basic and acidic residues" evidence="7">
    <location>
        <begin position="205"/>
        <end position="224"/>
    </location>
</feature>
<dbReference type="PANTHER" id="PTHR34584:SF1">
    <property type="entry name" value="NA(+)_H(+) ANTIPORTER SUBUNIT E1"/>
    <property type="match status" value="1"/>
</dbReference>
<keyword evidence="6 8" id="KW-0472">Membrane</keyword>
<dbReference type="EMBL" id="JALGAR010000001">
    <property type="protein sequence ID" value="MCI4656602.1"/>
    <property type="molecule type" value="Genomic_DNA"/>
</dbReference>
<accession>A0AA41UE35</accession>
<evidence type="ECO:0000313" key="9">
    <source>
        <dbReference type="EMBL" id="MCI4656602.1"/>
    </source>
</evidence>
<reference evidence="9" key="1">
    <citation type="submission" date="2022-03" db="EMBL/GenBank/DDBJ databases">
        <title>Cryobacterium sp. nov. strain ZS14-85, isolated from Antarctic soil.</title>
        <authorList>
            <person name="Li J."/>
            <person name="Niu G."/>
        </authorList>
    </citation>
    <scope>NUCLEOTIDE SEQUENCE</scope>
    <source>
        <strain evidence="9">ZS14-85</strain>
    </source>
</reference>
<gene>
    <name evidence="9" type="ORF">MQH31_02075</name>
</gene>
<dbReference type="RefSeq" id="WP_243010723.1">
    <property type="nucleotide sequence ID" value="NZ_JALGAR010000001.1"/>
</dbReference>
<comment type="similarity">
    <text evidence="2">Belongs to the CPA3 antiporters (TC 2.A.63) subunit E family.</text>
</comment>
<evidence type="ECO:0000256" key="4">
    <source>
        <dbReference type="ARBA" id="ARBA00022692"/>
    </source>
</evidence>
<evidence type="ECO:0000256" key="5">
    <source>
        <dbReference type="ARBA" id="ARBA00022989"/>
    </source>
</evidence>
<keyword evidence="3" id="KW-1003">Cell membrane</keyword>
<dbReference type="Proteomes" id="UP001165341">
    <property type="component" value="Unassembled WGS sequence"/>
</dbReference>
<dbReference type="GO" id="GO:0005886">
    <property type="term" value="C:plasma membrane"/>
    <property type="evidence" value="ECO:0007669"/>
    <property type="project" value="UniProtKB-SubCell"/>
</dbReference>
<keyword evidence="4 8" id="KW-0812">Transmembrane</keyword>
<evidence type="ECO:0000313" key="10">
    <source>
        <dbReference type="Proteomes" id="UP001165341"/>
    </source>
</evidence>
<feature type="transmembrane region" description="Helical" evidence="8">
    <location>
        <begin position="34"/>
        <end position="56"/>
    </location>
</feature>
<evidence type="ECO:0000256" key="6">
    <source>
        <dbReference type="ARBA" id="ARBA00023136"/>
    </source>
</evidence>
<organism evidence="9 10">
    <name type="scientific">Cryobacterium zhongshanensis</name>
    <dbReference type="NCBI Taxonomy" id="2928153"/>
    <lineage>
        <taxon>Bacteria</taxon>
        <taxon>Bacillati</taxon>
        <taxon>Actinomycetota</taxon>
        <taxon>Actinomycetes</taxon>
        <taxon>Micrococcales</taxon>
        <taxon>Microbacteriaceae</taxon>
        <taxon>Cryobacterium</taxon>
    </lineage>
</organism>
<feature type="compositionally biased region" description="Low complexity" evidence="7">
    <location>
        <begin position="194"/>
        <end position="204"/>
    </location>
</feature>
<dbReference type="InterPro" id="IPR002758">
    <property type="entry name" value="Cation_antiport_E"/>
</dbReference>
<proteinExistence type="inferred from homology"/>
<evidence type="ECO:0000256" key="3">
    <source>
        <dbReference type="ARBA" id="ARBA00022475"/>
    </source>
</evidence>